<feature type="transmembrane region" description="Helical" evidence="12">
    <location>
        <begin position="179"/>
        <end position="204"/>
    </location>
</feature>
<feature type="transmembrane region" description="Helical" evidence="12">
    <location>
        <begin position="381"/>
        <end position="402"/>
    </location>
</feature>
<evidence type="ECO:0000256" key="10">
    <source>
        <dbReference type="ARBA" id="ARBA00030750"/>
    </source>
</evidence>
<evidence type="ECO:0000256" key="11">
    <source>
        <dbReference type="RuleBase" id="RU003923"/>
    </source>
</evidence>
<protein>
    <recommendedName>
        <fullName evidence="10">General secretion pathway protein F</fullName>
    </recommendedName>
</protein>
<evidence type="ECO:0000313" key="15">
    <source>
        <dbReference type="Proteomes" id="UP000198870"/>
    </source>
</evidence>
<comment type="similarity">
    <text evidence="3 11">Belongs to the GSP F family.</text>
</comment>
<comment type="subcellular location">
    <subcellularLocation>
        <location evidence="2">Cell inner membrane</location>
        <topology evidence="2">Multi-pass membrane protein</topology>
    </subcellularLocation>
    <subcellularLocation>
        <location evidence="11">Cell membrane</location>
        <topology evidence="11">Multi-pass membrane protein</topology>
    </subcellularLocation>
</comment>
<evidence type="ECO:0000313" key="14">
    <source>
        <dbReference type="EMBL" id="SCY82492.1"/>
    </source>
</evidence>
<proteinExistence type="inferred from homology"/>
<feature type="domain" description="Type II secretion system protein GspF" evidence="13">
    <location>
        <begin position="76"/>
        <end position="198"/>
    </location>
</feature>
<dbReference type="GO" id="GO:0015628">
    <property type="term" value="P:protein secretion by the type II secretion system"/>
    <property type="evidence" value="ECO:0007669"/>
    <property type="project" value="TreeGrafter"/>
</dbReference>
<evidence type="ECO:0000256" key="4">
    <source>
        <dbReference type="ARBA" id="ARBA00022448"/>
    </source>
</evidence>
<keyword evidence="6" id="KW-0997">Cell inner membrane</keyword>
<reference evidence="14 15" key="1">
    <citation type="submission" date="2016-10" db="EMBL/GenBank/DDBJ databases">
        <authorList>
            <person name="de Groot N.N."/>
        </authorList>
    </citation>
    <scope>NUCLEOTIDE SEQUENCE [LARGE SCALE GENOMIC DNA]</scope>
    <source>
        <strain evidence="14 15">AA1</strain>
    </source>
</reference>
<feature type="transmembrane region" description="Helical" evidence="12">
    <location>
        <begin position="224"/>
        <end position="243"/>
    </location>
</feature>
<evidence type="ECO:0000256" key="9">
    <source>
        <dbReference type="ARBA" id="ARBA00023136"/>
    </source>
</evidence>
<evidence type="ECO:0000259" key="13">
    <source>
        <dbReference type="Pfam" id="PF00482"/>
    </source>
</evidence>
<dbReference type="FunFam" id="1.20.81.30:FF:000001">
    <property type="entry name" value="Type II secretion system protein F"/>
    <property type="match status" value="2"/>
</dbReference>
<dbReference type="PANTHER" id="PTHR30012">
    <property type="entry name" value="GENERAL SECRETION PATHWAY PROTEIN"/>
    <property type="match status" value="1"/>
</dbReference>
<dbReference type="PANTHER" id="PTHR30012:SF0">
    <property type="entry name" value="TYPE II SECRETION SYSTEM PROTEIN F-RELATED"/>
    <property type="match status" value="1"/>
</dbReference>
<dbReference type="PRINTS" id="PR00812">
    <property type="entry name" value="BCTERIALGSPF"/>
</dbReference>
<dbReference type="RefSeq" id="WP_092214698.1">
    <property type="nucleotide sequence ID" value="NZ_FMUX01000024.1"/>
</dbReference>
<accession>A0A1G5J2H3</accession>
<feature type="domain" description="Type II secretion system protein GspF" evidence="13">
    <location>
        <begin position="278"/>
        <end position="400"/>
    </location>
</feature>
<evidence type="ECO:0000256" key="7">
    <source>
        <dbReference type="ARBA" id="ARBA00022692"/>
    </source>
</evidence>
<dbReference type="AlphaFoldDB" id="A0A1G5J2H3"/>
<dbReference type="Proteomes" id="UP000198870">
    <property type="component" value="Unassembled WGS sequence"/>
</dbReference>
<organism evidence="14 15">
    <name type="scientific">Desulfoluna spongiiphila</name>
    <dbReference type="NCBI Taxonomy" id="419481"/>
    <lineage>
        <taxon>Bacteria</taxon>
        <taxon>Pseudomonadati</taxon>
        <taxon>Thermodesulfobacteriota</taxon>
        <taxon>Desulfobacteria</taxon>
        <taxon>Desulfobacterales</taxon>
        <taxon>Desulfolunaceae</taxon>
        <taxon>Desulfoluna</taxon>
    </lineage>
</organism>
<evidence type="ECO:0000256" key="8">
    <source>
        <dbReference type="ARBA" id="ARBA00022989"/>
    </source>
</evidence>
<dbReference type="InterPro" id="IPR003004">
    <property type="entry name" value="GspF/PilC"/>
</dbReference>
<evidence type="ECO:0000256" key="5">
    <source>
        <dbReference type="ARBA" id="ARBA00022475"/>
    </source>
</evidence>
<dbReference type="InterPro" id="IPR001992">
    <property type="entry name" value="T2SS_GspF/T4SS_PilC_CS"/>
</dbReference>
<dbReference type="PROSITE" id="PS00874">
    <property type="entry name" value="T2SP_F"/>
    <property type="match status" value="1"/>
</dbReference>
<dbReference type="Gene3D" id="1.20.81.30">
    <property type="entry name" value="Type II secretion system (T2SS), domain F"/>
    <property type="match status" value="2"/>
</dbReference>
<name>A0A1G5J2H3_9BACT</name>
<evidence type="ECO:0000256" key="1">
    <source>
        <dbReference type="ARBA" id="ARBA00002684"/>
    </source>
</evidence>
<evidence type="ECO:0000256" key="2">
    <source>
        <dbReference type="ARBA" id="ARBA00004429"/>
    </source>
</evidence>
<dbReference type="STRING" id="419481.SAMN05216233_12435"/>
<evidence type="ECO:0000256" key="12">
    <source>
        <dbReference type="SAM" id="Phobius"/>
    </source>
</evidence>
<sequence length="409" mass="44371">MPLFEYSALTDKGKTTTGIIDCDSAQAARQKLRAGRLYPVKVNEVSDRSLSSGRFNLNRIGALFNRVRPRDLTLATRQMATLINAGFTLVSAIDTLIQLVEAPRLKQVFSRIKDSIEEGSSFAEALSSYPGIFSPVYINMVMAGEASGTLDVVLERLAEIGERQLSLTNRIRAALTYPFLMTCIGVLILYFLMTIIVPKMAGIFDDLGQALPLPTRILLRTGEILGTFWWVFPLLLILLVTAFKRFKRTEKGALIIDKCLLRIPVAGDLVRKVAVTRFSRTLGSLLTNGVSMLTAMDVARNVAGNLVLSEAAAGAAGEVEKGGELGDAMGESGVFPLLAVQMVRVGEKSGKLEEMLGRVADVYEGEVESSLESLTSMIEPIIILVMGATVGFIVLSICLPIFSMNQLIG</sequence>
<dbReference type="InterPro" id="IPR042094">
    <property type="entry name" value="T2SS_GspF_sf"/>
</dbReference>
<dbReference type="InterPro" id="IPR018076">
    <property type="entry name" value="T2SS_GspF_dom"/>
</dbReference>
<comment type="function">
    <text evidence="1">Component of the type II secretion system inner membrane complex required for the energy-dependent secretion of extracellular factors such as proteases and toxins from the periplasm.</text>
</comment>
<keyword evidence="15" id="KW-1185">Reference proteome</keyword>
<keyword evidence="5" id="KW-1003">Cell membrane</keyword>
<evidence type="ECO:0000256" key="3">
    <source>
        <dbReference type="ARBA" id="ARBA00005745"/>
    </source>
</evidence>
<dbReference type="OrthoDB" id="9805682at2"/>
<keyword evidence="8 12" id="KW-1133">Transmembrane helix</keyword>
<dbReference type="EMBL" id="FMUX01000024">
    <property type="protein sequence ID" value="SCY82492.1"/>
    <property type="molecule type" value="Genomic_DNA"/>
</dbReference>
<gene>
    <name evidence="14" type="ORF">SAMN05216233_12435</name>
</gene>
<dbReference type="Pfam" id="PF00482">
    <property type="entry name" value="T2SSF"/>
    <property type="match status" value="2"/>
</dbReference>
<keyword evidence="4 11" id="KW-0813">Transport</keyword>
<dbReference type="GO" id="GO:0005886">
    <property type="term" value="C:plasma membrane"/>
    <property type="evidence" value="ECO:0007669"/>
    <property type="project" value="UniProtKB-SubCell"/>
</dbReference>
<keyword evidence="9 12" id="KW-0472">Membrane</keyword>
<evidence type="ECO:0000256" key="6">
    <source>
        <dbReference type="ARBA" id="ARBA00022519"/>
    </source>
</evidence>
<keyword evidence="7 11" id="KW-0812">Transmembrane</keyword>